<sequence length="411" mass="46659">MDFLYNLAVSISAFFLKLLTPFLPKLNRFFKGRKQLFEKLEEQIAKEDRVIWVHAASLGEFEQGLPIIQRLREEYPGFKLLLTFFSPSGYEVRKNSGAADVICYLPLDTKKNARRFLEIARPSLAVFIKYEIWPNYFEALRKGGTPIVLISAIFRKRQVFFKWYGGYMRKALRKVSFIFVQDQQSQILLDHIGFSNTAVSGDTRFDRVSQILDRDNTLPMVEEFKGNSLCLVAGSTWPEDETLLLDLIDKTPEGMKFILAPHDIKADHIAKLRSRISGKTLVFSEREGKVATDYDVLLVDTIGLLTRIYSYADLAYVGGGFATGLHNTLEPAVFGIPVLIGPQYEGFKEAEDLVAQKGILVVKDKTTLSDTVNQLIQDADYYRTTGRINAEYITKNKGASVQIMGYLRTLL</sequence>
<dbReference type="Proteomes" id="UP000475249">
    <property type="component" value="Unassembled WGS sequence"/>
</dbReference>
<proteinExistence type="inferred from homology"/>
<comment type="catalytic activity">
    <reaction evidence="6 8">
        <text>lipid IVA (E. coli) + CMP-3-deoxy-beta-D-manno-octulosonate = alpha-Kdo-(2-&gt;6)-lipid IVA (E. coli) + CMP + H(+)</text>
        <dbReference type="Rhea" id="RHEA:28066"/>
        <dbReference type="ChEBI" id="CHEBI:15378"/>
        <dbReference type="ChEBI" id="CHEBI:58603"/>
        <dbReference type="ChEBI" id="CHEBI:60364"/>
        <dbReference type="ChEBI" id="CHEBI:60377"/>
        <dbReference type="ChEBI" id="CHEBI:85987"/>
        <dbReference type="EC" id="2.4.99.12"/>
    </reaction>
</comment>
<evidence type="ECO:0000256" key="7">
    <source>
        <dbReference type="PIRSR" id="PIRSR639901-1"/>
    </source>
</evidence>
<evidence type="ECO:0000256" key="8">
    <source>
        <dbReference type="RuleBase" id="RU365103"/>
    </source>
</evidence>
<evidence type="ECO:0000313" key="11">
    <source>
        <dbReference type="Proteomes" id="UP000475249"/>
    </source>
</evidence>
<evidence type="ECO:0000256" key="3">
    <source>
        <dbReference type="ARBA" id="ARBA00019077"/>
    </source>
</evidence>
<comment type="function">
    <text evidence="8">Involved in lipopolysaccharide (LPS) biosynthesis. Catalyzes the transfer of 3-deoxy-D-manno-octulosonate (Kdo) residue(s) from CMP-Kdo to lipid IV(A), the tetraacyldisaccharide-1,4'-bisphosphate precursor of lipid A.</text>
</comment>
<dbReference type="EMBL" id="WXYO01000001">
    <property type="protein sequence ID" value="NAS10415.1"/>
    <property type="molecule type" value="Genomic_DNA"/>
</dbReference>
<gene>
    <name evidence="10" type="ORF">GTQ38_00265</name>
</gene>
<dbReference type="Gene3D" id="3.40.50.11720">
    <property type="entry name" value="3-Deoxy-D-manno-octulosonic-acid transferase, N-terminal domain"/>
    <property type="match status" value="1"/>
</dbReference>
<feature type="domain" description="3-deoxy-D-manno-octulosonic-acid transferase N-terminal" evidence="9">
    <location>
        <begin position="42"/>
        <end position="206"/>
    </location>
</feature>
<dbReference type="InterPro" id="IPR039901">
    <property type="entry name" value="Kdotransferase"/>
</dbReference>
<dbReference type="PANTHER" id="PTHR42755:SF1">
    <property type="entry name" value="3-DEOXY-D-MANNO-OCTULOSONIC ACID TRANSFERASE, MITOCHONDRIAL-RELATED"/>
    <property type="match status" value="1"/>
</dbReference>
<keyword evidence="11" id="KW-1185">Reference proteome</keyword>
<accession>A0A6L9E6P1</accession>
<organism evidence="10 11">
    <name type="scientific">Poritiphilus flavus</name>
    <dbReference type="NCBI Taxonomy" id="2697053"/>
    <lineage>
        <taxon>Bacteria</taxon>
        <taxon>Pseudomonadati</taxon>
        <taxon>Bacteroidota</taxon>
        <taxon>Flavobacteriia</taxon>
        <taxon>Flavobacteriales</taxon>
        <taxon>Flavobacteriaceae</taxon>
        <taxon>Poritiphilus</taxon>
    </lineage>
</organism>
<comment type="similarity">
    <text evidence="8">Belongs to the glycosyltransferase group 1 family.</text>
</comment>
<keyword evidence="8" id="KW-0472">Membrane</keyword>
<dbReference type="UniPathway" id="UPA00958"/>
<comment type="subcellular location">
    <subcellularLocation>
        <location evidence="8">Cell membrane</location>
    </subcellularLocation>
</comment>
<feature type="active site" description="Proton acceptor" evidence="7">
    <location>
        <position position="60"/>
    </location>
</feature>
<dbReference type="InterPro" id="IPR007507">
    <property type="entry name" value="Glycos_transf_N"/>
</dbReference>
<evidence type="ECO:0000256" key="4">
    <source>
        <dbReference type="ARBA" id="ARBA00022679"/>
    </source>
</evidence>
<dbReference type="AlphaFoldDB" id="A0A6L9E6P1"/>
<keyword evidence="4 8" id="KW-0808">Transferase</keyword>
<dbReference type="RefSeq" id="WP_161433230.1">
    <property type="nucleotide sequence ID" value="NZ_WXYO01000001.1"/>
</dbReference>
<name>A0A6L9E6P1_9FLAO</name>
<dbReference type="PANTHER" id="PTHR42755">
    <property type="entry name" value="3-DEOXY-MANNO-OCTULOSONATE CYTIDYLYLTRANSFERASE"/>
    <property type="match status" value="1"/>
</dbReference>
<keyword evidence="8" id="KW-0448">Lipopolysaccharide biosynthesis</keyword>
<dbReference type="Pfam" id="PF04413">
    <property type="entry name" value="Glycos_transf_N"/>
    <property type="match status" value="1"/>
</dbReference>
<dbReference type="SUPFAM" id="SSF53756">
    <property type="entry name" value="UDP-Glycosyltransferase/glycogen phosphorylase"/>
    <property type="match status" value="1"/>
</dbReference>
<protein>
    <recommendedName>
        <fullName evidence="3 8">3-deoxy-D-manno-octulosonic acid transferase</fullName>
        <shortName evidence="8">Kdo transferase</shortName>
        <ecNumber evidence="2 8">2.4.99.12</ecNumber>
    </recommendedName>
    <alternativeName>
        <fullName evidence="5 8">Lipid IV(A) 3-deoxy-D-manno-octulosonic acid transferase</fullName>
    </alternativeName>
</protein>
<dbReference type="GO" id="GO:0043842">
    <property type="term" value="F:Kdo transferase activity"/>
    <property type="evidence" value="ECO:0007669"/>
    <property type="project" value="UniProtKB-EC"/>
</dbReference>
<evidence type="ECO:0000313" key="10">
    <source>
        <dbReference type="EMBL" id="NAS10415.1"/>
    </source>
</evidence>
<comment type="caution">
    <text evidence="10">The sequence shown here is derived from an EMBL/GenBank/DDBJ whole genome shotgun (WGS) entry which is preliminary data.</text>
</comment>
<dbReference type="GO" id="GO:0005886">
    <property type="term" value="C:plasma membrane"/>
    <property type="evidence" value="ECO:0007669"/>
    <property type="project" value="UniProtKB-SubCell"/>
</dbReference>
<reference evidence="10 11" key="1">
    <citation type="submission" date="2020-01" db="EMBL/GenBank/DDBJ databases">
        <title>Bacteria diversity of Porities sp.</title>
        <authorList>
            <person name="Wang G."/>
        </authorList>
    </citation>
    <scope>NUCLEOTIDE SEQUENCE [LARGE SCALE GENOMIC DNA]</scope>
    <source>
        <strain evidence="10 11">R33</strain>
    </source>
</reference>
<evidence type="ECO:0000259" key="9">
    <source>
        <dbReference type="Pfam" id="PF04413"/>
    </source>
</evidence>
<dbReference type="EC" id="2.4.99.12" evidence="2 8"/>
<evidence type="ECO:0000256" key="2">
    <source>
        <dbReference type="ARBA" id="ARBA00012621"/>
    </source>
</evidence>
<dbReference type="GO" id="GO:0009244">
    <property type="term" value="P:lipopolysaccharide core region biosynthetic process"/>
    <property type="evidence" value="ECO:0007669"/>
    <property type="project" value="UniProtKB-UniRule"/>
</dbReference>
<dbReference type="Gene3D" id="3.40.50.2000">
    <property type="entry name" value="Glycogen Phosphorylase B"/>
    <property type="match status" value="1"/>
</dbReference>
<evidence type="ECO:0000256" key="6">
    <source>
        <dbReference type="ARBA" id="ARBA00049183"/>
    </source>
</evidence>
<evidence type="ECO:0000256" key="1">
    <source>
        <dbReference type="ARBA" id="ARBA00004713"/>
    </source>
</evidence>
<dbReference type="GO" id="GO:0009245">
    <property type="term" value="P:lipid A biosynthetic process"/>
    <property type="evidence" value="ECO:0007669"/>
    <property type="project" value="TreeGrafter"/>
</dbReference>
<keyword evidence="8" id="KW-1003">Cell membrane</keyword>
<evidence type="ECO:0000256" key="5">
    <source>
        <dbReference type="ARBA" id="ARBA00031445"/>
    </source>
</evidence>
<dbReference type="InterPro" id="IPR038107">
    <property type="entry name" value="Glycos_transf_N_sf"/>
</dbReference>
<comment type="pathway">
    <text evidence="1 8">Bacterial outer membrane biogenesis; LPS core biosynthesis.</text>
</comment>